<sequence length="231" mass="25787">MTDPQENKLSMYISVQTVVNKNDTVWSGLPAFVTAFGEYEGMIQDIQNTRLVQEGDITGVPKDKAQAKEAAIQKALEVSTAVYAYAAKNNNNTLKEKVNYSPSDLRRSRDTVLIDRLQVIHNEANNIVGDLGDYGIDANDLTDLQGLIDAYENLVEEPRAAITNKSEATAALVSLFKQGDALLNEQLDKLMEQFKEDNGKFYTQYFNARIIIDLGVRHEAEEPQEPEIPSE</sequence>
<dbReference type="EMBL" id="LAZR01004256">
    <property type="protein sequence ID" value="KKN10305.1"/>
    <property type="molecule type" value="Genomic_DNA"/>
</dbReference>
<name>A0A0F9MSP9_9ZZZZ</name>
<proteinExistence type="predicted"/>
<organism evidence="1">
    <name type="scientific">marine sediment metagenome</name>
    <dbReference type="NCBI Taxonomy" id="412755"/>
    <lineage>
        <taxon>unclassified sequences</taxon>
        <taxon>metagenomes</taxon>
        <taxon>ecological metagenomes</taxon>
    </lineage>
</organism>
<gene>
    <name evidence="1" type="ORF">LCGC14_1037880</name>
</gene>
<accession>A0A0F9MSP9</accession>
<reference evidence="1" key="1">
    <citation type="journal article" date="2015" name="Nature">
        <title>Complex archaea that bridge the gap between prokaryotes and eukaryotes.</title>
        <authorList>
            <person name="Spang A."/>
            <person name="Saw J.H."/>
            <person name="Jorgensen S.L."/>
            <person name="Zaremba-Niedzwiedzka K."/>
            <person name="Martijn J."/>
            <person name="Lind A.E."/>
            <person name="van Eijk R."/>
            <person name="Schleper C."/>
            <person name="Guy L."/>
            <person name="Ettema T.J."/>
        </authorList>
    </citation>
    <scope>NUCLEOTIDE SEQUENCE</scope>
</reference>
<dbReference type="AlphaFoldDB" id="A0A0F9MSP9"/>
<evidence type="ECO:0000313" key="1">
    <source>
        <dbReference type="EMBL" id="KKN10305.1"/>
    </source>
</evidence>
<comment type="caution">
    <text evidence="1">The sequence shown here is derived from an EMBL/GenBank/DDBJ whole genome shotgun (WGS) entry which is preliminary data.</text>
</comment>
<protein>
    <submittedName>
        <fullName evidence="1">Uncharacterized protein</fullName>
    </submittedName>
</protein>